<name>A0A3M5VH11_PSESX</name>
<protein>
    <recommendedName>
        <fullName evidence="4">Secreted protein</fullName>
    </recommendedName>
</protein>
<dbReference type="EMBL" id="RBUA01000640">
    <property type="protein sequence ID" value="RMU57499.1"/>
    <property type="molecule type" value="Genomic_DNA"/>
</dbReference>
<proteinExistence type="predicted"/>
<reference evidence="2 3" key="1">
    <citation type="submission" date="2018-08" db="EMBL/GenBank/DDBJ databases">
        <title>Recombination of ecologically and evolutionarily significant loci maintains genetic cohesion in the Pseudomonas syringae species complex.</title>
        <authorList>
            <person name="Dillon M."/>
            <person name="Thakur S."/>
            <person name="Almeida R.N.D."/>
            <person name="Weir B.S."/>
            <person name="Guttman D.S."/>
        </authorList>
    </citation>
    <scope>NUCLEOTIDE SEQUENCE [LARGE SCALE GENOMIC DNA]</scope>
    <source>
        <strain evidence="2 3">ICMP 14479</strain>
    </source>
</reference>
<accession>A0A3M5VH11</accession>
<evidence type="ECO:0000313" key="2">
    <source>
        <dbReference type="EMBL" id="RMU57499.1"/>
    </source>
</evidence>
<feature type="signal peptide" evidence="1">
    <location>
        <begin position="1"/>
        <end position="25"/>
    </location>
</feature>
<evidence type="ECO:0000256" key="1">
    <source>
        <dbReference type="SAM" id="SignalP"/>
    </source>
</evidence>
<evidence type="ECO:0008006" key="4">
    <source>
        <dbReference type="Google" id="ProtNLM"/>
    </source>
</evidence>
<evidence type="ECO:0000313" key="3">
    <source>
        <dbReference type="Proteomes" id="UP000280395"/>
    </source>
</evidence>
<comment type="caution">
    <text evidence="2">The sequence shown here is derived from an EMBL/GenBank/DDBJ whole genome shotgun (WGS) entry which is preliminary data.</text>
</comment>
<sequence length="64" mass="7266">MYSSRRSALSRMVAVVRLSSNSLCSASLIVMNRIDLFWHIAVAQCWCWQACASRSKATHTVLYQ</sequence>
<dbReference type="AlphaFoldDB" id="A0A3M5VH11"/>
<dbReference type="Proteomes" id="UP000280395">
    <property type="component" value="Unassembled WGS sequence"/>
</dbReference>
<gene>
    <name evidence="2" type="ORF">ALP29_201749</name>
</gene>
<feature type="chain" id="PRO_5018180454" description="Secreted protein" evidence="1">
    <location>
        <begin position="26"/>
        <end position="64"/>
    </location>
</feature>
<keyword evidence="1" id="KW-0732">Signal</keyword>
<organism evidence="2 3">
    <name type="scientific">Pseudomonas syringae pv. avii</name>
    <dbReference type="NCBI Taxonomy" id="663959"/>
    <lineage>
        <taxon>Bacteria</taxon>
        <taxon>Pseudomonadati</taxon>
        <taxon>Pseudomonadota</taxon>
        <taxon>Gammaproteobacteria</taxon>
        <taxon>Pseudomonadales</taxon>
        <taxon>Pseudomonadaceae</taxon>
        <taxon>Pseudomonas</taxon>
        <taxon>Pseudomonas syringae</taxon>
    </lineage>
</organism>